<dbReference type="Proteomes" id="UP001642484">
    <property type="component" value="Unassembled WGS sequence"/>
</dbReference>
<dbReference type="EMBL" id="CAXAMN010023040">
    <property type="protein sequence ID" value="CAK9074792.1"/>
    <property type="molecule type" value="Genomic_DNA"/>
</dbReference>
<gene>
    <name evidence="1" type="ORF">CCMP2556_LOCUS36831</name>
</gene>
<comment type="caution">
    <text evidence="1">The sequence shown here is derived from an EMBL/GenBank/DDBJ whole genome shotgun (WGS) entry which is preliminary data.</text>
</comment>
<evidence type="ECO:0000313" key="2">
    <source>
        <dbReference type="Proteomes" id="UP001642484"/>
    </source>
</evidence>
<reference evidence="1 2" key="1">
    <citation type="submission" date="2024-02" db="EMBL/GenBank/DDBJ databases">
        <authorList>
            <person name="Chen Y."/>
            <person name="Shah S."/>
            <person name="Dougan E. K."/>
            <person name="Thang M."/>
            <person name="Chan C."/>
        </authorList>
    </citation>
    <scope>NUCLEOTIDE SEQUENCE [LARGE SCALE GENOMIC DNA]</scope>
</reference>
<name>A0ABP0PI72_9DINO</name>
<keyword evidence="2" id="KW-1185">Reference proteome</keyword>
<proteinExistence type="predicted"/>
<protein>
    <submittedName>
        <fullName evidence="1">Uncharacterized protein</fullName>
    </submittedName>
</protein>
<dbReference type="InterPro" id="IPR029063">
    <property type="entry name" value="SAM-dependent_MTases_sf"/>
</dbReference>
<organism evidence="1 2">
    <name type="scientific">Durusdinium trenchii</name>
    <dbReference type="NCBI Taxonomy" id="1381693"/>
    <lineage>
        <taxon>Eukaryota</taxon>
        <taxon>Sar</taxon>
        <taxon>Alveolata</taxon>
        <taxon>Dinophyceae</taxon>
        <taxon>Suessiales</taxon>
        <taxon>Symbiodiniaceae</taxon>
        <taxon>Durusdinium</taxon>
    </lineage>
</organism>
<accession>A0ABP0PI72</accession>
<dbReference type="SUPFAM" id="SSF53335">
    <property type="entry name" value="S-adenosyl-L-methionine-dependent methyltransferases"/>
    <property type="match status" value="1"/>
</dbReference>
<evidence type="ECO:0000313" key="1">
    <source>
        <dbReference type="EMBL" id="CAK9074792.1"/>
    </source>
</evidence>
<sequence>MGLRRKELGPSAAVHEAHYKNQSASDNWILVIENVPEYEERVVRTSLKPANLWSITHVKLDPRLLGLGTARARVFYVCWRKDKLQWNAPFGSLMSFVECLRARVTLSAMDYLYMQLPKSEKILKDYEAEARSRKVPDLNQYPANGRGRGETIDGALPTLTTNSGKLFSKARWLEMNDMAQDSWNSQSNVHSPCSLPPLLGARPLHAPSGVAHEPHFALHRRAGQKEQVTKVDSEQCFAYSHHINGR</sequence>